<comment type="caution">
    <text evidence="1">The sequence shown here is derived from an EMBL/GenBank/DDBJ whole genome shotgun (WGS) entry which is preliminary data.</text>
</comment>
<reference evidence="1" key="1">
    <citation type="journal article" date="2015" name="Nature">
        <title>Complex archaea that bridge the gap between prokaryotes and eukaryotes.</title>
        <authorList>
            <person name="Spang A."/>
            <person name="Saw J.H."/>
            <person name="Jorgensen S.L."/>
            <person name="Zaremba-Niedzwiedzka K."/>
            <person name="Martijn J."/>
            <person name="Lind A.E."/>
            <person name="van Eijk R."/>
            <person name="Schleper C."/>
            <person name="Guy L."/>
            <person name="Ettema T.J."/>
        </authorList>
    </citation>
    <scope>NUCLEOTIDE SEQUENCE</scope>
</reference>
<name>A0A0F9J1E5_9ZZZZ</name>
<sequence length="326" mass="38713">HAFEVELLAVCKSEKEFKSTEYFWQLFYNKKANKDGYDLNINQKFNPILGSRFDDLQKFNIPKYRLTTDLLNGFELSDLILKYKSKKAIKTNSKNYYFGLTDLFKIKAYLVEPYIHKCLMLGYTRDETISYLIKSGFKMFDKDTINQLQGLNYKQNRVTPEKLFNNILDFLYGPPRRRSSSSGGSRFEQLREVYFINPFVEYLKSIDTKSFIEREVRYYRDSLGHFTLKDLESYTIDANRFSIIEHLIMHNIKQTEIGIQLGLFERNSEADLKHRGTDKIRRYLESRWKLALETAGIRYSIKNLAIFLKTHFLNNNAYTNYLSRND</sequence>
<feature type="non-terminal residue" evidence="1">
    <location>
        <position position="1"/>
    </location>
</feature>
<accession>A0A0F9J1E5</accession>
<dbReference type="EMBL" id="LAZR01011108">
    <property type="protein sequence ID" value="KKM63383.1"/>
    <property type="molecule type" value="Genomic_DNA"/>
</dbReference>
<protein>
    <submittedName>
        <fullName evidence="1">Uncharacterized protein</fullName>
    </submittedName>
</protein>
<gene>
    <name evidence="1" type="ORF">LCGC14_1512030</name>
</gene>
<dbReference type="AlphaFoldDB" id="A0A0F9J1E5"/>
<organism evidence="1">
    <name type="scientific">marine sediment metagenome</name>
    <dbReference type="NCBI Taxonomy" id="412755"/>
    <lineage>
        <taxon>unclassified sequences</taxon>
        <taxon>metagenomes</taxon>
        <taxon>ecological metagenomes</taxon>
    </lineage>
</organism>
<proteinExistence type="predicted"/>
<evidence type="ECO:0000313" key="1">
    <source>
        <dbReference type="EMBL" id="KKM63383.1"/>
    </source>
</evidence>